<dbReference type="PROSITE" id="PS50234">
    <property type="entry name" value="VWFA"/>
    <property type="match status" value="1"/>
</dbReference>
<keyword evidence="4" id="KW-1185">Reference proteome</keyword>
<comment type="caution">
    <text evidence="3">The sequence shown here is derived from an EMBL/GenBank/DDBJ whole genome shotgun (WGS) entry which is preliminary data.</text>
</comment>
<reference evidence="3" key="1">
    <citation type="submission" date="2023-07" db="EMBL/GenBank/DDBJ databases">
        <authorList>
            <consortium name="AG Swart"/>
            <person name="Singh M."/>
            <person name="Singh A."/>
            <person name="Seah K."/>
            <person name="Emmerich C."/>
        </authorList>
    </citation>
    <scope>NUCLEOTIDE SEQUENCE</scope>
    <source>
        <strain evidence="3">DP1</strain>
    </source>
</reference>
<accession>A0AAD1Y4M1</accession>
<dbReference type="PROSITE" id="PS51468">
    <property type="entry name" value="VIT"/>
    <property type="match status" value="1"/>
</dbReference>
<sequence length="864" mass="98311">MESSAAIAEDPNYNIDRQGLIDKTNKCTVPLYCVDAVTTVDSGIAEIKYSQFYFNDKDEPIEAEHVFPTNTDWTFSHLKATIGEEVLTTKVVEKKAVKETYTDASNIIDPARSSSLFPLTNDMMSVQLGRIPANTPVFISCVFQQIMRIEDLSRRIQVPVQLHPKQVGDLPQSIKTETSLEKMIKMSEPLKGSKLKQKVEKVEMIYSSSSFLCDFVVKIKSKDPITRVISPTHQIEVKCSNAKKLNAEVSILASELGELYSKDFKLLYRDQGIDKPNAILQTMDDMYALMISMLVDCTPEKEWQENGIAVDRDIDLDPTIRYSEKIGKQNKQARFTFVIDRSSSMGRTKMGLAKEALMLYIKSLPLNCTFNIMSFGKKHRYLFNRYALYLDSICEKAIERVKDFKSNYGRTHLYECLETLYSEKVDNTFGENHVILLTDGLVLQPDDCYEIIKKNSDRYILNTFAIGRNADKPLLEKCAQAAGGQSFYVDDKCSKLKEQIISCLSKSLLHEVRIEDPSEINHCGRKLLEFPQFSELKSKSFAHGKYLTYFVIFNSLNEALSGNIDIDWSEVGTANKNSISLSLERDVKFIPGDSIFKMASDHYIKTNSKFVVGRKQILGLSDKFQISSEFTSLIAVNNRNKKKKIMEEDDFSTRAKDFNEVEFSGTTPIRVKIKTFTGKKHLVHCYEETLISELLEYVSYLPWAPDDVSLINLIFNGTKMRSGHDKRLCYYEVKNMETIQMQEIISDKEGLISCKPKSEISTDRLVELQKHNGSWDAAILELFDVNHESVKASMPKALSRLGDDTKSLSVMYTWLGLDLIEKYFPSKEGELSLITEKGTNFIECITDGKLGYDDIHAKVNYKAE</sequence>
<dbReference type="SUPFAM" id="SSF53300">
    <property type="entry name" value="vWA-like"/>
    <property type="match status" value="1"/>
</dbReference>
<dbReference type="AlphaFoldDB" id="A0AAD1Y4M1"/>
<evidence type="ECO:0000313" key="3">
    <source>
        <dbReference type="EMBL" id="CAI2384449.1"/>
    </source>
</evidence>
<name>A0AAD1Y4M1_EUPCR</name>
<evidence type="ECO:0000259" key="1">
    <source>
        <dbReference type="PROSITE" id="PS50234"/>
    </source>
</evidence>
<dbReference type="InterPro" id="IPR002035">
    <property type="entry name" value="VWF_A"/>
</dbReference>
<dbReference type="InterPro" id="IPR029071">
    <property type="entry name" value="Ubiquitin-like_domsf"/>
</dbReference>
<dbReference type="SUPFAM" id="SSF54236">
    <property type="entry name" value="Ubiquitin-like"/>
    <property type="match status" value="1"/>
</dbReference>
<protein>
    <recommendedName>
        <fullName evidence="5">VWFA domain-containing protein</fullName>
    </recommendedName>
</protein>
<dbReference type="Proteomes" id="UP001295684">
    <property type="component" value="Unassembled WGS sequence"/>
</dbReference>
<dbReference type="SMART" id="SM00327">
    <property type="entry name" value="VWA"/>
    <property type="match status" value="1"/>
</dbReference>
<dbReference type="Pfam" id="PF08487">
    <property type="entry name" value="VIT"/>
    <property type="match status" value="1"/>
</dbReference>
<evidence type="ECO:0000259" key="2">
    <source>
        <dbReference type="PROSITE" id="PS51468"/>
    </source>
</evidence>
<feature type="domain" description="VIT" evidence="2">
    <location>
        <begin position="15"/>
        <end position="145"/>
    </location>
</feature>
<dbReference type="InterPro" id="IPR036465">
    <property type="entry name" value="vWFA_dom_sf"/>
</dbReference>
<gene>
    <name evidence="3" type="ORF">ECRASSUSDP1_LOCUS25976</name>
</gene>
<dbReference type="InterPro" id="IPR013694">
    <property type="entry name" value="VIT"/>
</dbReference>
<organism evidence="3 4">
    <name type="scientific">Euplotes crassus</name>
    <dbReference type="NCBI Taxonomy" id="5936"/>
    <lineage>
        <taxon>Eukaryota</taxon>
        <taxon>Sar</taxon>
        <taxon>Alveolata</taxon>
        <taxon>Ciliophora</taxon>
        <taxon>Intramacronucleata</taxon>
        <taxon>Spirotrichea</taxon>
        <taxon>Hypotrichia</taxon>
        <taxon>Euplotida</taxon>
        <taxon>Euplotidae</taxon>
        <taxon>Moneuplotes</taxon>
    </lineage>
</organism>
<dbReference type="PANTHER" id="PTHR45737">
    <property type="entry name" value="VON WILLEBRAND FACTOR A DOMAIN-CONTAINING PROTEIN 5A"/>
    <property type="match status" value="1"/>
</dbReference>
<feature type="domain" description="VWFA" evidence="1">
    <location>
        <begin position="334"/>
        <end position="504"/>
    </location>
</feature>
<dbReference type="PANTHER" id="PTHR45737:SF6">
    <property type="entry name" value="VON WILLEBRAND FACTOR A DOMAIN-CONTAINING PROTEIN 5A"/>
    <property type="match status" value="1"/>
</dbReference>
<evidence type="ECO:0000313" key="4">
    <source>
        <dbReference type="Proteomes" id="UP001295684"/>
    </source>
</evidence>
<proteinExistence type="predicted"/>
<dbReference type="Pfam" id="PF13768">
    <property type="entry name" value="VWA_3"/>
    <property type="match status" value="1"/>
</dbReference>
<dbReference type="Gene3D" id="3.40.50.410">
    <property type="entry name" value="von Willebrand factor, type A domain"/>
    <property type="match status" value="1"/>
</dbReference>
<evidence type="ECO:0008006" key="5">
    <source>
        <dbReference type="Google" id="ProtNLM"/>
    </source>
</evidence>
<dbReference type="EMBL" id="CAMPGE010026783">
    <property type="protein sequence ID" value="CAI2384449.1"/>
    <property type="molecule type" value="Genomic_DNA"/>
</dbReference>